<organism evidence="4 5">
    <name type="scientific">Luteibacter rhizovicinus DSM 16549</name>
    <dbReference type="NCBI Taxonomy" id="1440763"/>
    <lineage>
        <taxon>Bacteria</taxon>
        <taxon>Pseudomonadati</taxon>
        <taxon>Pseudomonadota</taxon>
        <taxon>Gammaproteobacteria</taxon>
        <taxon>Lysobacterales</taxon>
        <taxon>Rhodanobacteraceae</taxon>
        <taxon>Luteibacter</taxon>
    </lineage>
</organism>
<dbReference type="RefSeq" id="WP_046969504.1">
    <property type="nucleotide sequence ID" value="NZ_CP017480.1"/>
</dbReference>
<evidence type="ECO:0000256" key="2">
    <source>
        <dbReference type="ARBA" id="ARBA00022801"/>
    </source>
</evidence>
<dbReference type="Proteomes" id="UP000182987">
    <property type="component" value="Chromosome"/>
</dbReference>
<evidence type="ECO:0000313" key="5">
    <source>
        <dbReference type="Proteomes" id="UP000182987"/>
    </source>
</evidence>
<dbReference type="KEGG" id="lrz:BJI69_09985"/>
<evidence type="ECO:0000313" key="4">
    <source>
        <dbReference type="EMBL" id="APG04195.1"/>
    </source>
</evidence>
<dbReference type="GO" id="GO:0070012">
    <property type="term" value="F:oligopeptidase activity"/>
    <property type="evidence" value="ECO:0007669"/>
    <property type="project" value="TreeGrafter"/>
</dbReference>
<accession>A0A0G9H5U6</accession>
<dbReference type="Pfam" id="PF02897">
    <property type="entry name" value="Peptidase_S9_N"/>
    <property type="match status" value="1"/>
</dbReference>
<dbReference type="InterPro" id="IPR029058">
    <property type="entry name" value="AB_hydrolase_fold"/>
</dbReference>
<dbReference type="EMBL" id="CP017480">
    <property type="protein sequence ID" value="APG04195.1"/>
    <property type="molecule type" value="Genomic_DNA"/>
</dbReference>
<dbReference type="Pfam" id="PF00326">
    <property type="entry name" value="Peptidase_S9"/>
    <property type="match status" value="1"/>
</dbReference>
<dbReference type="InterPro" id="IPR001375">
    <property type="entry name" value="Peptidase_S9_cat"/>
</dbReference>
<dbReference type="GO" id="GO:0004252">
    <property type="term" value="F:serine-type endopeptidase activity"/>
    <property type="evidence" value="ECO:0007669"/>
    <property type="project" value="InterPro"/>
</dbReference>
<gene>
    <name evidence="4" type="ORF">BJI69_09985</name>
</gene>
<proteinExistence type="predicted"/>
<dbReference type="PRINTS" id="PR00862">
    <property type="entry name" value="PROLIGOPTASE"/>
</dbReference>
<dbReference type="STRING" id="1440763.BJI69_09985"/>
<dbReference type="OrthoDB" id="9801421at2"/>
<dbReference type="InterPro" id="IPR051167">
    <property type="entry name" value="Prolyl_oligopep/macrocyclase"/>
</dbReference>
<dbReference type="SUPFAM" id="SSF50993">
    <property type="entry name" value="Peptidase/esterase 'gauge' domain"/>
    <property type="match status" value="1"/>
</dbReference>
<dbReference type="InterPro" id="IPR002470">
    <property type="entry name" value="Peptidase_S9A"/>
</dbReference>
<keyword evidence="2" id="KW-0378">Hydrolase</keyword>
<dbReference type="InterPro" id="IPR023302">
    <property type="entry name" value="Pept_S9A_N"/>
</dbReference>
<dbReference type="GO" id="GO:0005829">
    <property type="term" value="C:cytosol"/>
    <property type="evidence" value="ECO:0007669"/>
    <property type="project" value="TreeGrafter"/>
</dbReference>
<dbReference type="AlphaFoldDB" id="A0A0G9H5U6"/>
<dbReference type="PANTHER" id="PTHR42881">
    <property type="entry name" value="PROLYL ENDOPEPTIDASE"/>
    <property type="match status" value="1"/>
</dbReference>
<name>A0A0G9H5U6_9GAMM</name>
<dbReference type="SUPFAM" id="SSF53474">
    <property type="entry name" value="alpha/beta-Hydrolases"/>
    <property type="match status" value="1"/>
</dbReference>
<dbReference type="GO" id="GO:0006508">
    <property type="term" value="P:proteolysis"/>
    <property type="evidence" value="ECO:0007669"/>
    <property type="project" value="UniProtKB-KW"/>
</dbReference>
<keyword evidence="1" id="KW-0645">Protease</keyword>
<keyword evidence="5" id="KW-1185">Reference proteome</keyword>
<keyword evidence="3" id="KW-0720">Serine protease</keyword>
<protein>
    <submittedName>
        <fullName evidence="4">S9 family peptidase</fullName>
    </submittedName>
</protein>
<sequence length="707" mass="78588">MHRRWIALVIALTFSGMTQAHDTPHTAAPAAQAGADDENLWLDDIDGAKPLDWVKARNAETVSKYAESQDFKTLDARLLEMLDSDAKIPMVSKIGDHFYNFWRDKQHPKGLWRRTTLAEYRKDKPAWDTVIDLDALAASEKENWVWHGAQCLKPDYRRCLVSLSRGGADADVVREFDLSTKAFIKDGFALPEAKSQVAWIDDDHIYVATDFGPGSMTTSSYPRIVKEWKRGTPLASAKTVYEGKDNDMSISAYRDRTPGFERDFVQRALEFYNSETFLRGKDGKLTKIDVPNDAETDVEREWLLVEPRTAWTVGGKTFPSGSLVATKFDDFMAGKREFTVLFTPDEHTSLAGHSWTRHHLILTVSHDVVSQIKVLTPAATGAWKEDTLSGAPALSNMQAGGIDPDDTDEYFLTVSGFLQPTTLYYGTLGQGEREAIKHAPAFFDASKFAVSQHFATSKDGTKVPYFEIAPKAMKTDGDNPTLVYGYGGFEISLEPAYAAGAGRAWLEKGGVYVIANIRGGGEYGPRWHQAALKANRPRAYEDFAAVSQDLIDRKITSPKHMGMMGGSNGGLLAGNMLTQYPQLYGAVVSQVALLDMKRYTHMSAGASWMAEYGDPDKPEEWKYIQTFSPYQNLHKGTTYPPVLFTTSTRDDRVGPVHARKMAARMQAMGFDASLYENLEGGHGAAADNKQSAFMSALAYTYLWEHLK</sequence>
<dbReference type="Gene3D" id="3.40.50.1820">
    <property type="entry name" value="alpha/beta hydrolase"/>
    <property type="match status" value="1"/>
</dbReference>
<evidence type="ECO:0000256" key="3">
    <source>
        <dbReference type="ARBA" id="ARBA00022825"/>
    </source>
</evidence>
<dbReference type="PATRIC" id="fig|1440763.5.peg.4160"/>
<reference evidence="5" key="1">
    <citation type="submission" date="2016-09" db="EMBL/GenBank/DDBJ databases">
        <authorList>
            <person name="Lysoe E."/>
        </authorList>
    </citation>
    <scope>NUCLEOTIDE SEQUENCE [LARGE SCALE GENOMIC DNA]</scope>
    <source>
        <strain evidence="5">LJ96T</strain>
    </source>
</reference>
<dbReference type="PANTHER" id="PTHR42881:SF13">
    <property type="entry name" value="PROLYL ENDOPEPTIDASE"/>
    <property type="match status" value="1"/>
</dbReference>
<dbReference type="Gene3D" id="2.130.10.120">
    <property type="entry name" value="Prolyl oligopeptidase, N-terminal domain"/>
    <property type="match status" value="1"/>
</dbReference>
<evidence type="ECO:0000256" key="1">
    <source>
        <dbReference type="ARBA" id="ARBA00022670"/>
    </source>
</evidence>